<dbReference type="KEGG" id="egl:EGR_02608"/>
<gene>
    <name evidence="1" type="ORF">EGR_02608</name>
</gene>
<protein>
    <submittedName>
        <fullName evidence="1">Uncharacterized protein</fullName>
    </submittedName>
</protein>
<dbReference type="AlphaFoldDB" id="W6UNZ3"/>
<proteinExistence type="predicted"/>
<reference evidence="1 2" key="1">
    <citation type="journal article" date="2013" name="Nat. Genet.">
        <title>The genome of the hydatid tapeworm Echinococcus granulosus.</title>
        <authorList>
            <person name="Zheng H."/>
            <person name="Zhang W."/>
            <person name="Zhang L."/>
            <person name="Zhang Z."/>
            <person name="Li J."/>
            <person name="Lu G."/>
            <person name="Zhu Y."/>
            <person name="Wang Y."/>
            <person name="Huang Y."/>
            <person name="Liu J."/>
            <person name="Kang H."/>
            <person name="Chen J."/>
            <person name="Wang L."/>
            <person name="Chen A."/>
            <person name="Yu S."/>
            <person name="Gao Z."/>
            <person name="Jin L."/>
            <person name="Gu W."/>
            <person name="Wang Z."/>
            <person name="Zhao L."/>
            <person name="Shi B."/>
            <person name="Wen H."/>
            <person name="Lin R."/>
            <person name="Jones M.K."/>
            <person name="Brejova B."/>
            <person name="Vinar T."/>
            <person name="Zhao G."/>
            <person name="McManus D.P."/>
            <person name="Chen Z."/>
            <person name="Zhou Y."/>
            <person name="Wang S."/>
        </authorList>
    </citation>
    <scope>NUCLEOTIDE SEQUENCE [LARGE SCALE GENOMIC DNA]</scope>
</reference>
<dbReference type="EMBL" id="APAU02000012">
    <property type="protein sequence ID" value="EUB62476.1"/>
    <property type="molecule type" value="Genomic_DNA"/>
</dbReference>
<organism evidence="1 2">
    <name type="scientific">Echinococcus granulosus</name>
    <name type="common">Hydatid tapeworm</name>
    <dbReference type="NCBI Taxonomy" id="6210"/>
    <lineage>
        <taxon>Eukaryota</taxon>
        <taxon>Metazoa</taxon>
        <taxon>Spiralia</taxon>
        <taxon>Lophotrochozoa</taxon>
        <taxon>Platyhelminthes</taxon>
        <taxon>Cestoda</taxon>
        <taxon>Eucestoda</taxon>
        <taxon>Cyclophyllidea</taxon>
        <taxon>Taeniidae</taxon>
        <taxon>Echinococcus</taxon>
        <taxon>Echinococcus granulosus group</taxon>
    </lineage>
</organism>
<accession>W6UNZ3</accession>
<dbReference type="Proteomes" id="UP000019149">
    <property type="component" value="Unassembled WGS sequence"/>
</dbReference>
<dbReference type="CTD" id="36338323"/>
<comment type="caution">
    <text evidence="1">The sequence shown here is derived from an EMBL/GenBank/DDBJ whole genome shotgun (WGS) entry which is preliminary data.</text>
</comment>
<evidence type="ECO:0000313" key="1">
    <source>
        <dbReference type="EMBL" id="EUB62476.1"/>
    </source>
</evidence>
<dbReference type="GeneID" id="36338323"/>
<name>W6UNZ3_ECHGR</name>
<evidence type="ECO:0000313" key="2">
    <source>
        <dbReference type="Proteomes" id="UP000019149"/>
    </source>
</evidence>
<dbReference type="RefSeq" id="XP_024353672.1">
    <property type="nucleotide sequence ID" value="XM_024491857.1"/>
</dbReference>
<keyword evidence="2" id="KW-1185">Reference proteome</keyword>
<sequence length="90" mass="10316">MLSLTSEKVNPTQVGDRGLKIQLPNDFDLLHLDAVGAHDNQEARALVLDRVTSLLIMRRLLTFNSHLLHFWQSENNKPKKSSESYIRYAV</sequence>